<name>A0ABN6D987_9BURK</name>
<protein>
    <submittedName>
        <fullName evidence="1">Uncharacterized protein</fullName>
    </submittedName>
</protein>
<dbReference type="Proteomes" id="UP000824366">
    <property type="component" value="Chromosome"/>
</dbReference>
<keyword evidence="2" id="KW-1185">Reference proteome</keyword>
<sequence length="78" mass="8986">MSRRAVNALNKLPERNRYMKGLFAWVGFPTQLAAPSSQASAVFLAMPRKDWDMVSQTFNTPLPRLFESREHVLTVIRH</sequence>
<organism evidence="1 2">
    <name type="scientific">Rhodoferax lithotrophicus</name>
    <dbReference type="NCBI Taxonomy" id="2798804"/>
    <lineage>
        <taxon>Bacteria</taxon>
        <taxon>Pseudomonadati</taxon>
        <taxon>Pseudomonadota</taxon>
        <taxon>Betaproteobacteria</taxon>
        <taxon>Burkholderiales</taxon>
        <taxon>Comamonadaceae</taxon>
        <taxon>Rhodoferax</taxon>
    </lineage>
</organism>
<evidence type="ECO:0000313" key="1">
    <source>
        <dbReference type="EMBL" id="BCO28592.1"/>
    </source>
</evidence>
<reference evidence="1 2" key="1">
    <citation type="journal article" date="2021" name="Microbiol. Spectr.">
        <title>A Single Bacterium Capable of Oxidation and Reduction of Iron at Circumneutral pH.</title>
        <authorList>
            <person name="Kato S."/>
            <person name="Ohkuma M."/>
        </authorList>
    </citation>
    <scope>NUCLEOTIDE SEQUENCE [LARGE SCALE GENOMIC DNA]</scope>
    <source>
        <strain evidence="1 2">MIZ03</strain>
    </source>
</reference>
<dbReference type="EMBL" id="AP024238">
    <property type="protein sequence ID" value="BCO28592.1"/>
    <property type="molecule type" value="Genomic_DNA"/>
</dbReference>
<accession>A0ABN6D987</accession>
<gene>
    <name evidence="1" type="ORF">MIZ03_3501</name>
</gene>
<evidence type="ECO:0000313" key="2">
    <source>
        <dbReference type="Proteomes" id="UP000824366"/>
    </source>
</evidence>
<proteinExistence type="predicted"/>